<proteinExistence type="predicted"/>
<evidence type="ECO:0000313" key="2">
    <source>
        <dbReference type="EMBL" id="KAF2888352.1"/>
    </source>
</evidence>
<dbReference type="AlphaFoldDB" id="A0A8K0CQC0"/>
<sequence length="125" mass="13783">MPGLSLERVELLKKLPNFEAKDITDAVLCILAIPPHVQVEVKNQPEKKVLVEDNLASHRSEDVIHLLLDNDINLSSSQLDAFSLAFGPVKKKMAFDFNRLPGVFQKGGTSKGRVSKASRGDEGFK</sequence>
<organism evidence="2 3">
    <name type="scientific">Ignelater luminosus</name>
    <name type="common">Cucubano</name>
    <name type="synonym">Pyrophorus luminosus</name>
    <dbReference type="NCBI Taxonomy" id="2038154"/>
    <lineage>
        <taxon>Eukaryota</taxon>
        <taxon>Metazoa</taxon>
        <taxon>Ecdysozoa</taxon>
        <taxon>Arthropoda</taxon>
        <taxon>Hexapoda</taxon>
        <taxon>Insecta</taxon>
        <taxon>Pterygota</taxon>
        <taxon>Neoptera</taxon>
        <taxon>Endopterygota</taxon>
        <taxon>Coleoptera</taxon>
        <taxon>Polyphaga</taxon>
        <taxon>Elateriformia</taxon>
        <taxon>Elateroidea</taxon>
        <taxon>Elateridae</taxon>
        <taxon>Agrypninae</taxon>
        <taxon>Pyrophorini</taxon>
        <taxon>Ignelater</taxon>
    </lineage>
</organism>
<gene>
    <name evidence="2" type="ORF">ILUMI_17823</name>
</gene>
<protein>
    <submittedName>
        <fullName evidence="2">Uncharacterized protein</fullName>
    </submittedName>
</protein>
<dbReference type="Proteomes" id="UP000801492">
    <property type="component" value="Unassembled WGS sequence"/>
</dbReference>
<feature type="region of interest" description="Disordered" evidence="1">
    <location>
        <begin position="104"/>
        <end position="125"/>
    </location>
</feature>
<dbReference type="EMBL" id="VTPC01078095">
    <property type="protein sequence ID" value="KAF2888352.1"/>
    <property type="molecule type" value="Genomic_DNA"/>
</dbReference>
<comment type="caution">
    <text evidence="2">The sequence shown here is derived from an EMBL/GenBank/DDBJ whole genome shotgun (WGS) entry which is preliminary data.</text>
</comment>
<evidence type="ECO:0000256" key="1">
    <source>
        <dbReference type="SAM" id="MobiDB-lite"/>
    </source>
</evidence>
<keyword evidence="3" id="KW-1185">Reference proteome</keyword>
<name>A0A8K0CQC0_IGNLU</name>
<reference evidence="2" key="1">
    <citation type="submission" date="2019-08" db="EMBL/GenBank/DDBJ databases">
        <title>The genome of the North American firefly Photinus pyralis.</title>
        <authorList>
            <consortium name="Photinus pyralis genome working group"/>
            <person name="Fallon T.R."/>
            <person name="Sander Lower S.E."/>
            <person name="Weng J.-K."/>
        </authorList>
    </citation>
    <scope>NUCLEOTIDE SEQUENCE</scope>
    <source>
        <strain evidence="2">TRF0915ILg1</strain>
        <tissue evidence="2">Whole body</tissue>
    </source>
</reference>
<evidence type="ECO:0000313" key="3">
    <source>
        <dbReference type="Proteomes" id="UP000801492"/>
    </source>
</evidence>
<accession>A0A8K0CQC0</accession>